<dbReference type="InterPro" id="IPR025965">
    <property type="entry name" value="FlgD/Vpr_Ig-like"/>
</dbReference>
<gene>
    <name evidence="9" type="ORF">DU000_05075</name>
</gene>
<proteinExistence type="inferred from homology"/>
<keyword evidence="9" id="KW-0969">Cilium</keyword>
<name>A0A368L3Q4_9BURK</name>
<dbReference type="Pfam" id="PF13861">
    <property type="entry name" value="FLgD_tudor"/>
    <property type="match status" value="1"/>
</dbReference>
<feature type="compositionally biased region" description="Polar residues" evidence="6">
    <location>
        <begin position="1"/>
        <end position="11"/>
    </location>
</feature>
<evidence type="ECO:0000256" key="6">
    <source>
        <dbReference type="SAM" id="MobiDB-lite"/>
    </source>
</evidence>
<comment type="caution">
    <text evidence="9">The sequence shown here is derived from an EMBL/GenBank/DDBJ whole genome shotgun (WGS) entry which is preliminary data.</text>
</comment>
<feature type="region of interest" description="Disordered" evidence="6">
    <location>
        <begin position="1"/>
        <end position="28"/>
    </location>
</feature>
<dbReference type="Pfam" id="PF13860">
    <property type="entry name" value="FlgD_ig"/>
    <property type="match status" value="1"/>
</dbReference>
<dbReference type="AlphaFoldDB" id="A0A368L3Q4"/>
<dbReference type="OrthoDB" id="9785233at2"/>
<dbReference type="InterPro" id="IPR025963">
    <property type="entry name" value="FLgD_Tudor"/>
</dbReference>
<keyword evidence="9" id="KW-0966">Cell projection</keyword>
<dbReference type="Pfam" id="PF03963">
    <property type="entry name" value="FlgD"/>
    <property type="match status" value="1"/>
</dbReference>
<organism evidence="9 10">
    <name type="scientific">Parvibium lacunae</name>
    <dbReference type="NCBI Taxonomy" id="1888893"/>
    <lineage>
        <taxon>Bacteria</taxon>
        <taxon>Pseudomonadati</taxon>
        <taxon>Pseudomonadota</taxon>
        <taxon>Betaproteobacteria</taxon>
        <taxon>Burkholderiales</taxon>
        <taxon>Alcaligenaceae</taxon>
        <taxon>Parvibium</taxon>
    </lineage>
</organism>
<feature type="domain" description="FlgD Tudor-like" evidence="8">
    <location>
        <begin position="88"/>
        <end position="221"/>
    </location>
</feature>
<dbReference type="Gene3D" id="2.60.40.4070">
    <property type="match status" value="1"/>
</dbReference>
<comment type="function">
    <text evidence="4 5">Required for flagellar hook formation. May act as a scaffolding protein.</text>
</comment>
<reference evidence="9 10" key="1">
    <citation type="journal article" date="2018" name="Int. J. Syst. Evol. Microbiol.">
        <title>Parvibium lacunae gen. nov., sp. nov., a new member of the family Alcaligenaceae isolated from a freshwater pond.</title>
        <authorList>
            <person name="Chen W.M."/>
            <person name="Xie P.B."/>
            <person name="Hsu M.Y."/>
            <person name="Sheu S.Y."/>
        </authorList>
    </citation>
    <scope>NUCLEOTIDE SEQUENCE [LARGE SCALE GENOMIC DNA]</scope>
    <source>
        <strain evidence="9 10">KMB9</strain>
    </source>
</reference>
<evidence type="ECO:0000259" key="8">
    <source>
        <dbReference type="Pfam" id="PF13861"/>
    </source>
</evidence>
<dbReference type="InterPro" id="IPR005648">
    <property type="entry name" value="FlgD"/>
</dbReference>
<protein>
    <recommendedName>
        <fullName evidence="2 5">Basal-body rod modification protein FlgD</fullName>
    </recommendedName>
</protein>
<feature type="domain" description="FlgD/Vpr Ig-like" evidence="7">
    <location>
        <begin position="104"/>
        <end position="180"/>
    </location>
</feature>
<evidence type="ECO:0000256" key="3">
    <source>
        <dbReference type="ARBA" id="ARBA00022795"/>
    </source>
</evidence>
<keyword evidence="10" id="KW-1185">Reference proteome</keyword>
<dbReference type="GO" id="GO:0044781">
    <property type="term" value="P:bacterial-type flagellum organization"/>
    <property type="evidence" value="ECO:0007669"/>
    <property type="project" value="UniProtKB-UniRule"/>
</dbReference>
<dbReference type="EMBL" id="QPGB01000002">
    <property type="protein sequence ID" value="RCS58199.1"/>
    <property type="molecule type" value="Genomic_DNA"/>
</dbReference>
<evidence type="ECO:0000256" key="1">
    <source>
        <dbReference type="ARBA" id="ARBA00010577"/>
    </source>
</evidence>
<dbReference type="Gene3D" id="2.30.30.910">
    <property type="match status" value="1"/>
</dbReference>
<evidence type="ECO:0000313" key="9">
    <source>
        <dbReference type="EMBL" id="RCS58199.1"/>
    </source>
</evidence>
<comment type="similarity">
    <text evidence="1 5">Belongs to the FlgD family.</text>
</comment>
<keyword evidence="3 5" id="KW-1005">Bacterial flagellum biogenesis</keyword>
<dbReference type="Proteomes" id="UP000252357">
    <property type="component" value="Unassembled WGS sequence"/>
</dbReference>
<keyword evidence="9" id="KW-0282">Flagellum</keyword>
<evidence type="ECO:0000313" key="10">
    <source>
        <dbReference type="Proteomes" id="UP000252357"/>
    </source>
</evidence>
<sequence>MLSIASNTTNPYAGLPGASRPNTEKTTSEALQDRFLSLLTTQMKNQDPLNPLENSELTSQLAQINTVTGINQVNSAIESLASGLNGLQTLQSALLMGKGVLVPGNTAQLTNGQTTTGYELKQPVDNLKMTVKDARGNVVFEKDLGAQQSGVNAYTWDGYDNNGQKLTDGKYSVTWSASQGGNNIEVTGLTYGQVMGVNQSGNSTSLTVSGQASPYTLSQIRRIL</sequence>
<evidence type="ECO:0000256" key="5">
    <source>
        <dbReference type="RuleBase" id="RU362076"/>
    </source>
</evidence>
<evidence type="ECO:0000259" key="7">
    <source>
        <dbReference type="Pfam" id="PF13860"/>
    </source>
</evidence>
<dbReference type="RefSeq" id="WP_114402283.1">
    <property type="nucleotide sequence ID" value="NZ_QPGB01000002.1"/>
</dbReference>
<accession>A0A368L3Q4</accession>
<evidence type="ECO:0000256" key="2">
    <source>
        <dbReference type="ARBA" id="ARBA00016013"/>
    </source>
</evidence>
<evidence type="ECO:0000256" key="4">
    <source>
        <dbReference type="ARBA" id="ARBA00024746"/>
    </source>
</evidence>